<proteinExistence type="predicted"/>
<keyword evidence="2" id="KW-0966">Cell projection</keyword>
<keyword evidence="2" id="KW-0969">Cilium</keyword>
<dbReference type="EMBL" id="CP097253">
    <property type="protein sequence ID" value="UUR07508.1"/>
    <property type="molecule type" value="Genomic_DNA"/>
</dbReference>
<dbReference type="Gene3D" id="2.60.40.4070">
    <property type="match status" value="1"/>
</dbReference>
<dbReference type="Gene3D" id="2.30.30.910">
    <property type="match status" value="1"/>
</dbReference>
<protein>
    <submittedName>
        <fullName evidence="2">Flagellar hook assembly protein FlgD</fullName>
    </submittedName>
</protein>
<dbReference type="Proteomes" id="UP000831921">
    <property type="component" value="Chromosome"/>
</dbReference>
<organism evidence="2 3">
    <name type="scientific">Sphingomonas glaciei</name>
    <dbReference type="NCBI Taxonomy" id="2938948"/>
    <lineage>
        <taxon>Bacteria</taxon>
        <taxon>Pseudomonadati</taxon>
        <taxon>Pseudomonadota</taxon>
        <taxon>Alphaproteobacteria</taxon>
        <taxon>Sphingomonadales</taxon>
        <taxon>Sphingomonadaceae</taxon>
        <taxon>Sphingomonas</taxon>
    </lineage>
</organism>
<accession>A0ABY5MTJ9</accession>
<evidence type="ECO:0000259" key="1">
    <source>
        <dbReference type="Pfam" id="PF13860"/>
    </source>
</evidence>
<feature type="domain" description="FlgD/Vpr Ig-like" evidence="1">
    <location>
        <begin position="51"/>
        <end position="118"/>
    </location>
</feature>
<name>A0ABY5MTJ9_9SPHN</name>
<evidence type="ECO:0000313" key="3">
    <source>
        <dbReference type="Proteomes" id="UP000831921"/>
    </source>
</evidence>
<dbReference type="Pfam" id="PF13860">
    <property type="entry name" value="FlgD_ig"/>
    <property type="match status" value="1"/>
</dbReference>
<evidence type="ECO:0000313" key="2">
    <source>
        <dbReference type="EMBL" id="UUR07508.1"/>
    </source>
</evidence>
<keyword evidence="2" id="KW-0282">Flagellum</keyword>
<dbReference type="InterPro" id="IPR025965">
    <property type="entry name" value="FlgD/Vpr_Ig-like"/>
</dbReference>
<gene>
    <name evidence="2" type="ORF">M1K48_11245</name>
</gene>
<sequence length="162" mass="16783">MQYSQVEQSIQQTGVLRNMLDKLSSDDLTSAGQLIGKTVEFDSSVAGFSTDNPAQWRWTFGAKPASIEAEILDSSGAVVARPTVPQDASATFSWDGALTAGGKAREGAYVLRLTAKAADGSAIPATLTSIGKVGEVVSREGELWAGLGGVALPLAKLTRIAG</sequence>
<dbReference type="RefSeq" id="WP_249455244.1">
    <property type="nucleotide sequence ID" value="NZ_CP097253.1"/>
</dbReference>
<reference evidence="2 3" key="1">
    <citation type="submission" date="2022-05" db="EMBL/GenBank/DDBJ databases">
        <title>S8-45 Sphingomonas ultraviolaceadurans.</title>
        <authorList>
            <person name="Liu Y."/>
        </authorList>
    </citation>
    <scope>NUCLEOTIDE SEQUENCE [LARGE SCALE GENOMIC DNA]</scope>
    <source>
        <strain evidence="2 3">S8-45</strain>
    </source>
</reference>
<keyword evidence="3" id="KW-1185">Reference proteome</keyword>